<evidence type="ECO:0000256" key="4">
    <source>
        <dbReference type="ARBA" id="ARBA00022679"/>
    </source>
</evidence>
<dbReference type="OrthoDB" id="9810303at2"/>
<dbReference type="GO" id="GO:0016020">
    <property type="term" value="C:membrane"/>
    <property type="evidence" value="ECO:0007669"/>
    <property type="project" value="GOC"/>
</dbReference>
<evidence type="ECO:0000259" key="6">
    <source>
        <dbReference type="Pfam" id="PF00535"/>
    </source>
</evidence>
<organism evidence="7 8">
    <name type="scientific">Corynebacterium macginleyi</name>
    <dbReference type="NCBI Taxonomy" id="38290"/>
    <lineage>
        <taxon>Bacteria</taxon>
        <taxon>Bacillati</taxon>
        <taxon>Actinomycetota</taxon>
        <taxon>Actinomycetes</taxon>
        <taxon>Mycobacteriales</taxon>
        <taxon>Corynebacteriaceae</taxon>
        <taxon>Corynebacterium</taxon>
    </lineage>
</organism>
<evidence type="ECO:0000256" key="2">
    <source>
        <dbReference type="ARBA" id="ARBA00012704"/>
    </source>
</evidence>
<comment type="catalytic activity">
    <reaction evidence="5">
        <text>a di-trans,poly-cis-dolichyl phosphate + GDP-alpha-D-mannose = a di-trans,poly-cis-dolichyl beta-D-mannosyl phosphate + GDP</text>
        <dbReference type="Rhea" id="RHEA:21184"/>
        <dbReference type="Rhea" id="RHEA-COMP:19498"/>
        <dbReference type="Rhea" id="RHEA-COMP:19501"/>
        <dbReference type="ChEBI" id="CHEBI:57527"/>
        <dbReference type="ChEBI" id="CHEBI:57683"/>
        <dbReference type="ChEBI" id="CHEBI:58189"/>
        <dbReference type="ChEBI" id="CHEBI:58211"/>
        <dbReference type="EC" id="2.4.1.83"/>
    </reaction>
</comment>
<keyword evidence="4" id="KW-0808">Transferase</keyword>
<dbReference type="GO" id="GO:0009247">
    <property type="term" value="P:glycolipid biosynthetic process"/>
    <property type="evidence" value="ECO:0007669"/>
    <property type="project" value="TreeGrafter"/>
</dbReference>
<evidence type="ECO:0000256" key="1">
    <source>
        <dbReference type="ARBA" id="ARBA00006739"/>
    </source>
</evidence>
<dbReference type="InterPro" id="IPR001173">
    <property type="entry name" value="Glyco_trans_2-like"/>
</dbReference>
<dbReference type="Gene3D" id="3.90.550.10">
    <property type="entry name" value="Spore Coat Polysaccharide Biosynthesis Protein SpsA, Chain A"/>
    <property type="match status" value="1"/>
</dbReference>
<evidence type="ECO:0000256" key="5">
    <source>
        <dbReference type="ARBA" id="ARBA00050499"/>
    </source>
</evidence>
<feature type="domain" description="Glycosyltransferase 2-like" evidence="6">
    <location>
        <begin position="10"/>
        <end position="175"/>
    </location>
</feature>
<dbReference type="CDD" id="cd06442">
    <property type="entry name" value="DPM1_like"/>
    <property type="match status" value="1"/>
</dbReference>
<dbReference type="PANTHER" id="PTHR43398">
    <property type="entry name" value="DOLICHOL-PHOSPHATE MANNOSYLTRANSFERASE SUBUNIT 1"/>
    <property type="match status" value="1"/>
</dbReference>
<dbReference type="FunFam" id="3.90.550.10:FF:000122">
    <property type="entry name" value="Dolichol-phosphate mannosyltransferase subunit 1"/>
    <property type="match status" value="1"/>
</dbReference>
<name>A0A3M0GST7_9CORY</name>
<dbReference type="RefSeq" id="WP_121927862.1">
    <property type="nucleotide sequence ID" value="NZ_JAACCH010000051.1"/>
</dbReference>
<keyword evidence="3" id="KW-0328">Glycosyltransferase</keyword>
<protein>
    <recommendedName>
        <fullName evidence="2">dolichyl-phosphate beta-D-mannosyltransferase</fullName>
        <ecNumber evidence="2">2.4.1.83</ecNumber>
    </recommendedName>
</protein>
<evidence type="ECO:0000313" key="8">
    <source>
        <dbReference type="Proteomes" id="UP000270649"/>
    </source>
</evidence>
<dbReference type="SUPFAM" id="SSF53448">
    <property type="entry name" value="Nucleotide-diphospho-sugar transferases"/>
    <property type="match status" value="1"/>
</dbReference>
<dbReference type="EMBL" id="REGC01000007">
    <property type="protein sequence ID" value="RMB60386.1"/>
    <property type="molecule type" value="Genomic_DNA"/>
</dbReference>
<sequence>MSTLDSATLVIIPTYNEIENLPLITGRVRDAQPEVHILVVDDNSPDGTGEKADAFAAEDDHIHVLHREGKGGLLGAYIAGFEWGLERDYKVLCEMDADGSHAPEQLHLLLEEIDKGADLVIGSRYVPGGETVNWPASREYLSRWGNLYISFALGTDLSDMTAGYRAFRRELLEDIDFDELSKAGYIFQVDLAFRAVKAGYDIREVPITFTEREYGESKLDGSFVKDSLLEVTKWGMAHRMGQVKDFAGEMSKLAEHEVKYGAVHNVSQKARNGVGWATNLANELGYLVKHQVGQLAKKK</sequence>
<dbReference type="AlphaFoldDB" id="A0A3M0GST7"/>
<accession>A0A3M0GST7</accession>
<dbReference type="EC" id="2.4.1.83" evidence="2"/>
<dbReference type="PANTHER" id="PTHR43398:SF1">
    <property type="entry name" value="DOLICHOL-PHOSPHATE MANNOSYLTRANSFERASE SUBUNIT 1"/>
    <property type="match status" value="1"/>
</dbReference>
<proteinExistence type="inferred from homology"/>
<dbReference type="InterPro" id="IPR029044">
    <property type="entry name" value="Nucleotide-diphossugar_trans"/>
</dbReference>
<dbReference type="Pfam" id="PF00535">
    <property type="entry name" value="Glycos_transf_2"/>
    <property type="match status" value="1"/>
</dbReference>
<comment type="similarity">
    <text evidence="1">Belongs to the glycosyltransferase 2 family.</text>
</comment>
<gene>
    <name evidence="7" type="ORF">D9543_06765</name>
</gene>
<dbReference type="InterPro" id="IPR039528">
    <property type="entry name" value="DPM1-like"/>
</dbReference>
<dbReference type="Proteomes" id="UP000270649">
    <property type="component" value="Unassembled WGS sequence"/>
</dbReference>
<evidence type="ECO:0000313" key="7">
    <source>
        <dbReference type="EMBL" id="RMB60386.1"/>
    </source>
</evidence>
<dbReference type="GO" id="GO:0004582">
    <property type="term" value="F:dolichyl-phosphate beta-D-mannosyltransferase activity"/>
    <property type="evidence" value="ECO:0007669"/>
    <property type="project" value="UniProtKB-EC"/>
</dbReference>
<reference evidence="7 8" key="1">
    <citation type="submission" date="2018-10" db="EMBL/GenBank/DDBJ databases">
        <title>Corynebacterium macginleyi genome sequencing and assembly of the type strain and two clinical samples.</title>
        <authorList>
            <person name="Bernier A.-M."/>
            <person name="Bernard K."/>
        </authorList>
    </citation>
    <scope>NUCLEOTIDE SEQUENCE [LARGE SCALE GENOMIC DNA]</scope>
    <source>
        <strain evidence="7 8">NML 120205</strain>
    </source>
</reference>
<comment type="caution">
    <text evidence="7">The sequence shown here is derived from an EMBL/GenBank/DDBJ whole genome shotgun (WGS) entry which is preliminary data.</text>
</comment>
<evidence type="ECO:0000256" key="3">
    <source>
        <dbReference type="ARBA" id="ARBA00022676"/>
    </source>
</evidence>